<name>A0A9P8LYE7_9EUKA</name>
<dbReference type="EMBL" id="AUWU02000002">
    <property type="protein sequence ID" value="KAH0576313.1"/>
    <property type="molecule type" value="Genomic_DNA"/>
</dbReference>
<dbReference type="Proteomes" id="UP000018208">
    <property type="component" value="Unassembled WGS sequence"/>
</dbReference>
<dbReference type="AlphaFoldDB" id="A0A9P8LYE7"/>
<dbReference type="GeneID" id="94295899"/>
<proteinExistence type="predicted"/>
<organism evidence="1 2">
    <name type="scientific">Spironucleus salmonicida</name>
    <dbReference type="NCBI Taxonomy" id="348837"/>
    <lineage>
        <taxon>Eukaryota</taxon>
        <taxon>Metamonada</taxon>
        <taxon>Diplomonadida</taxon>
        <taxon>Hexamitidae</taxon>
        <taxon>Hexamitinae</taxon>
        <taxon>Spironucleus</taxon>
    </lineage>
</organism>
<evidence type="ECO:0000313" key="2">
    <source>
        <dbReference type="Proteomes" id="UP000018208"/>
    </source>
</evidence>
<keyword evidence="2" id="KW-1185">Reference proteome</keyword>
<reference evidence="1 2" key="1">
    <citation type="journal article" date="2014" name="PLoS Genet.">
        <title>The Genome of Spironucleus salmonicida Highlights a Fish Pathogen Adapted to Fluctuating Environments.</title>
        <authorList>
            <person name="Xu F."/>
            <person name="Jerlstrom-Hultqvist J."/>
            <person name="Einarsson E."/>
            <person name="Astvaldsson A."/>
            <person name="Svard S.G."/>
            <person name="Andersson J.O."/>
        </authorList>
    </citation>
    <scope>NUCLEOTIDE SEQUENCE [LARGE SCALE GENOMIC DNA]</scope>
    <source>
        <strain evidence="1 2">ATCC 50377</strain>
    </source>
</reference>
<gene>
    <name evidence="1" type="ORF">SS50377_21876</name>
</gene>
<sequence>MKSNFILTLLLIQQYKFYFSLLKKMDQEQLQTDRINHLVQTFFANNPSQQIIMQLKNEIISLPLAANIFSNSFYELQQYSLNQIQLFILTIIHLPNNFNIMQQKDLQLTMHQKLEASTYYATHPGSIPDLSLFSFFQHEHLDSIFKLLQTILKKPEDDFQSQKQLIIQFIHTSYKQMELQNKNQFRDLINILLSRLTFFNKLPPLSLNFLQKLSPQNFQQFDSITLQQQICKFFTSVYPSTFNASSIIINFSRFNTTKYAFLYANFKINPQIFSFLNQSPGNVLLLKEKISQNHRSFDFIPLLQQKSAFWIRNLPSTLEDIEYLNDSILKEEITNKQDAFCALFVTLVQLLSSSPEINLKLPEIQALEGLYSIKVFQKIKECYARMGLLQTDFYAQSFENCFYGTIMTQKSYNMQMTLKQVVYYCFMGRKYQYFIQNAREYVPKSVLIQANKGCPNNILKGLFMMQCTEQEKSDFQSKNFIFPLQQTWKNPILTTFRALERAVAGDFVELNELFIIIKSSYPEQIVAQLCKKHSLKHKFHVQTEKVTILNDNILILFLEQYTELIPVEGRKSLQVLIDLINQVRVQLSAQSFISNQFYTLFHPNMRAKIDEELLNCFQNIENENFDELKNIVVPLQIGEFLGENDEKYVLCNGICFILVLFTGEFETKNQYILLKYILLLCDKYSSLKKLYKAAFSQIDYSETNFYSKYFTSNQVYNGVQKAYEYIMTNFTPFVERKREFLPQISGLSIFNLFKHLNQNSIFQFNQNKILVFEVNQIPCQMEEQQLKKLIKKYSISEILDNFHQLNFSLPSIQLLKIFSNQQIQIQNYTFLANCRYEFQDVFDLVLEKIQIQKDIKRLISLCDSKHIYIILSKLLSLGQTSVNKALSQAQNENDIEMLLFYPFKNMHKVQQCKLYGRVIEFQRETIQDINQDIGGLKYALLEQ</sequence>
<protein>
    <submittedName>
        <fullName evidence="1">Uncharacterized protein</fullName>
    </submittedName>
</protein>
<dbReference type="RefSeq" id="XP_067767086.1">
    <property type="nucleotide sequence ID" value="XM_067905769.1"/>
</dbReference>
<dbReference type="KEGG" id="ssao:94295899"/>
<evidence type="ECO:0000313" key="1">
    <source>
        <dbReference type="EMBL" id="KAH0576313.1"/>
    </source>
</evidence>
<comment type="caution">
    <text evidence="1">The sequence shown here is derived from an EMBL/GenBank/DDBJ whole genome shotgun (WGS) entry which is preliminary data.</text>
</comment>
<accession>A0A9P8LYE7</accession>